<evidence type="ECO:0000313" key="2">
    <source>
        <dbReference type="EMBL" id="NZA28237.1"/>
    </source>
</evidence>
<gene>
    <name evidence="2" type="ORF">H0E84_17825</name>
</gene>
<proteinExistence type="predicted"/>
<feature type="transmembrane region" description="Helical" evidence="1">
    <location>
        <begin position="6"/>
        <end position="23"/>
    </location>
</feature>
<dbReference type="AlphaFoldDB" id="A0A853JI71"/>
<feature type="transmembrane region" description="Helical" evidence="1">
    <location>
        <begin position="66"/>
        <end position="85"/>
    </location>
</feature>
<protein>
    <recommendedName>
        <fullName evidence="4">PQ-loop repeat-containing protein</fullName>
    </recommendedName>
</protein>
<keyword evidence="1" id="KW-0472">Membrane</keyword>
<organism evidence="2 3">
    <name type="scientific">Luteimonas salinisoli</name>
    <dbReference type="NCBI Taxonomy" id="2752307"/>
    <lineage>
        <taxon>Bacteria</taxon>
        <taxon>Pseudomonadati</taxon>
        <taxon>Pseudomonadota</taxon>
        <taxon>Gammaproteobacteria</taxon>
        <taxon>Lysobacterales</taxon>
        <taxon>Lysobacteraceae</taxon>
        <taxon>Luteimonas</taxon>
    </lineage>
</organism>
<keyword evidence="1" id="KW-0812">Transmembrane</keyword>
<evidence type="ECO:0000256" key="1">
    <source>
        <dbReference type="SAM" id="Phobius"/>
    </source>
</evidence>
<name>A0A853JI71_9GAMM</name>
<evidence type="ECO:0008006" key="4">
    <source>
        <dbReference type="Google" id="ProtNLM"/>
    </source>
</evidence>
<dbReference type="Proteomes" id="UP000578091">
    <property type="component" value="Unassembled WGS sequence"/>
</dbReference>
<accession>A0A853JI71</accession>
<reference evidence="2 3" key="1">
    <citation type="submission" date="2020-07" db="EMBL/GenBank/DDBJ databases">
        <title>Luteimonas sp. SJ-92.</title>
        <authorList>
            <person name="Huang X.-X."/>
            <person name="Xu L."/>
            <person name="Sun J.-Q."/>
        </authorList>
    </citation>
    <scope>NUCLEOTIDE SEQUENCE [LARGE SCALE GENOMIC DNA]</scope>
    <source>
        <strain evidence="2 3">SJ-92</strain>
    </source>
</reference>
<comment type="caution">
    <text evidence="2">The sequence shown here is derived from an EMBL/GenBank/DDBJ whole genome shotgun (WGS) entry which is preliminary data.</text>
</comment>
<sequence length="89" mass="9703">MERFAVSPDIVGWAASAILLATLSRQIHTQSKDPDARGVSKWLFAGQIAASTGFIVYSWLLDNWVFIVTNAAILVTAMVGQVAVARKKR</sequence>
<keyword evidence="1" id="KW-1133">Transmembrane helix</keyword>
<feature type="transmembrane region" description="Helical" evidence="1">
    <location>
        <begin position="43"/>
        <end position="60"/>
    </location>
</feature>
<evidence type="ECO:0000313" key="3">
    <source>
        <dbReference type="Proteomes" id="UP000578091"/>
    </source>
</evidence>
<keyword evidence="3" id="KW-1185">Reference proteome</keyword>
<dbReference type="EMBL" id="JACCKA010000091">
    <property type="protein sequence ID" value="NZA28237.1"/>
    <property type="molecule type" value="Genomic_DNA"/>
</dbReference>
<dbReference type="RefSeq" id="WP_180679997.1">
    <property type="nucleotide sequence ID" value="NZ_JACCKA010000091.1"/>
</dbReference>
<dbReference type="Gene3D" id="1.20.1280.290">
    <property type="match status" value="1"/>
</dbReference>